<accession>A0A0K0LBJ5</accession>
<dbReference type="PROSITE" id="PS51257">
    <property type="entry name" value="PROKAR_LIPOPROTEIN"/>
    <property type="match status" value="1"/>
</dbReference>
<protein>
    <recommendedName>
        <fullName evidence="2">Lipoprotein</fullName>
    </recommendedName>
</protein>
<organism evidence="1">
    <name type="scientific">uncultured bacterium TB306_p</name>
    <dbReference type="NCBI Taxonomy" id="1552137"/>
    <lineage>
        <taxon>Bacteria</taxon>
        <taxon>environmental samples</taxon>
    </lineage>
</organism>
<evidence type="ECO:0000313" key="1">
    <source>
        <dbReference type="EMBL" id="AIW81373.1"/>
    </source>
</evidence>
<sequence length="203" mass="22914">MQTNKIIIILTLLALLGCKKTSGSLNSLELDKKTNVHITDSINKNLEKQREFESKSFVISCGSGCAMSYNAVEIVCHENNIEVKFKVEMYVDEALSDTYYETFIFSFTDSNKLIKVNKKGNTEDFLKTQMPAAQETFLNFGESIADYAALPASPTRKNIEVQENTTSLLCHLILNRTIAFVPEMKKSASKDIHLMIFQSSKKY</sequence>
<reference evidence="1" key="1">
    <citation type="submission" date="2014-09" db="EMBL/GenBank/DDBJ databases">
        <authorList>
            <person name="Magalhaes I.L.F."/>
            <person name="Oliveira U."/>
            <person name="Santos F.R."/>
            <person name="Vidigal T.H.D.A."/>
            <person name="Brescovit A.D."/>
            <person name="Santos A.J."/>
        </authorList>
    </citation>
    <scope>NUCLEOTIDE SEQUENCE</scope>
</reference>
<name>A0A0K0LBJ5_9BACT</name>
<dbReference type="AlphaFoldDB" id="A0A0K0LBJ5"/>
<proteinExistence type="predicted"/>
<dbReference type="EMBL" id="KM669724">
    <property type="protein sequence ID" value="AIW81373.1"/>
    <property type="molecule type" value="Genomic_DNA"/>
</dbReference>
<evidence type="ECO:0008006" key="2">
    <source>
        <dbReference type="Google" id="ProtNLM"/>
    </source>
</evidence>